<name>A0A0L0F8G9_9EUKA</name>
<accession>A0A0L0F8G9</accession>
<dbReference type="RefSeq" id="XP_014146921.1">
    <property type="nucleotide sequence ID" value="XM_014291446.1"/>
</dbReference>
<keyword evidence="4" id="KW-0418">Kinase</keyword>
<evidence type="ECO:0000256" key="1">
    <source>
        <dbReference type="ARBA" id="ARBA00022527"/>
    </source>
</evidence>
<evidence type="ECO:0000256" key="2">
    <source>
        <dbReference type="ARBA" id="ARBA00022679"/>
    </source>
</evidence>
<dbReference type="OrthoDB" id="9948461at2759"/>
<evidence type="ECO:0000313" key="8">
    <source>
        <dbReference type="Proteomes" id="UP000054560"/>
    </source>
</evidence>
<keyword evidence="5" id="KW-0067">ATP-binding</keyword>
<dbReference type="Gene3D" id="1.10.510.10">
    <property type="entry name" value="Transferase(Phosphotransferase) domain 1"/>
    <property type="match status" value="1"/>
</dbReference>
<dbReference type="Proteomes" id="UP000054560">
    <property type="component" value="Unassembled WGS sequence"/>
</dbReference>
<dbReference type="GO" id="GO:0004674">
    <property type="term" value="F:protein serine/threonine kinase activity"/>
    <property type="evidence" value="ECO:0007669"/>
    <property type="project" value="UniProtKB-KW"/>
</dbReference>
<feature type="domain" description="Protein kinase" evidence="6">
    <location>
        <begin position="1"/>
        <end position="73"/>
    </location>
</feature>
<keyword evidence="2" id="KW-0808">Transferase</keyword>
<dbReference type="AlphaFoldDB" id="A0A0L0F8G9"/>
<protein>
    <recommendedName>
        <fullName evidence="6">Protein kinase domain-containing protein</fullName>
    </recommendedName>
</protein>
<dbReference type="eggNOG" id="KOG0032">
    <property type="taxonomic scope" value="Eukaryota"/>
</dbReference>
<feature type="non-terminal residue" evidence="7">
    <location>
        <position position="1"/>
    </location>
</feature>
<evidence type="ECO:0000256" key="4">
    <source>
        <dbReference type="ARBA" id="ARBA00022777"/>
    </source>
</evidence>
<feature type="non-terminal residue" evidence="7">
    <location>
        <position position="85"/>
    </location>
</feature>
<keyword evidence="1" id="KW-0723">Serine/threonine-protein kinase</keyword>
<dbReference type="GeneID" id="25914924"/>
<dbReference type="PANTHER" id="PTHR24349">
    <property type="entry name" value="SERINE/THREONINE-PROTEIN KINASE"/>
    <property type="match status" value="1"/>
</dbReference>
<reference evidence="7 8" key="1">
    <citation type="submission" date="2011-02" db="EMBL/GenBank/DDBJ databases">
        <title>The Genome Sequence of Sphaeroforma arctica JP610.</title>
        <authorList>
            <consortium name="The Broad Institute Genome Sequencing Platform"/>
            <person name="Russ C."/>
            <person name="Cuomo C."/>
            <person name="Young S.K."/>
            <person name="Zeng Q."/>
            <person name="Gargeya S."/>
            <person name="Alvarado L."/>
            <person name="Berlin A."/>
            <person name="Chapman S.B."/>
            <person name="Chen Z."/>
            <person name="Freedman E."/>
            <person name="Gellesch M."/>
            <person name="Goldberg J."/>
            <person name="Griggs A."/>
            <person name="Gujja S."/>
            <person name="Heilman E."/>
            <person name="Heiman D."/>
            <person name="Howarth C."/>
            <person name="Mehta T."/>
            <person name="Neiman D."/>
            <person name="Pearson M."/>
            <person name="Roberts A."/>
            <person name="Saif S."/>
            <person name="Shea T."/>
            <person name="Shenoy N."/>
            <person name="Sisk P."/>
            <person name="Stolte C."/>
            <person name="Sykes S."/>
            <person name="White J."/>
            <person name="Yandava C."/>
            <person name="Burger G."/>
            <person name="Gray M.W."/>
            <person name="Holland P.W.H."/>
            <person name="King N."/>
            <person name="Lang F.B.F."/>
            <person name="Roger A.J."/>
            <person name="Ruiz-Trillo I."/>
            <person name="Haas B."/>
            <person name="Nusbaum C."/>
            <person name="Birren B."/>
        </authorList>
    </citation>
    <scope>NUCLEOTIDE SEQUENCE [LARGE SCALE GENOMIC DNA]</scope>
    <source>
        <strain evidence="7 8">JP610</strain>
    </source>
</reference>
<dbReference type="GO" id="GO:0005524">
    <property type="term" value="F:ATP binding"/>
    <property type="evidence" value="ECO:0007669"/>
    <property type="project" value="UniProtKB-KW"/>
</dbReference>
<dbReference type="InterPro" id="IPR050205">
    <property type="entry name" value="CDPK_Ser/Thr_kinases"/>
</dbReference>
<organism evidence="7 8">
    <name type="scientific">Sphaeroforma arctica JP610</name>
    <dbReference type="NCBI Taxonomy" id="667725"/>
    <lineage>
        <taxon>Eukaryota</taxon>
        <taxon>Ichthyosporea</taxon>
        <taxon>Ichthyophonida</taxon>
        <taxon>Sphaeroforma</taxon>
    </lineage>
</organism>
<dbReference type="SUPFAM" id="SSF56112">
    <property type="entry name" value="Protein kinase-like (PK-like)"/>
    <property type="match status" value="1"/>
</dbReference>
<keyword evidence="8" id="KW-1185">Reference proteome</keyword>
<evidence type="ECO:0000313" key="7">
    <source>
        <dbReference type="EMBL" id="KNC73019.1"/>
    </source>
</evidence>
<dbReference type="InterPro" id="IPR000719">
    <property type="entry name" value="Prot_kinase_dom"/>
</dbReference>
<dbReference type="Pfam" id="PF00069">
    <property type="entry name" value="Pkinase"/>
    <property type="match status" value="1"/>
</dbReference>
<sequence length="85" mass="9183">IVMYIMLCGAHPFDISGNSSNAAILVRAVDPKLNGSRMWPKLSESARDLLTRLLDPNPETRITAKQALDHPWLGGTGATDTALPL</sequence>
<keyword evidence="3" id="KW-0547">Nucleotide-binding</keyword>
<evidence type="ECO:0000256" key="3">
    <source>
        <dbReference type="ARBA" id="ARBA00022741"/>
    </source>
</evidence>
<gene>
    <name evidence="7" type="ORF">SARC_14420</name>
</gene>
<dbReference type="STRING" id="667725.A0A0L0F8G9"/>
<proteinExistence type="predicted"/>
<dbReference type="InterPro" id="IPR011009">
    <property type="entry name" value="Kinase-like_dom_sf"/>
</dbReference>
<dbReference type="EMBL" id="KQ246197">
    <property type="protein sequence ID" value="KNC73019.1"/>
    <property type="molecule type" value="Genomic_DNA"/>
</dbReference>
<evidence type="ECO:0000259" key="6">
    <source>
        <dbReference type="PROSITE" id="PS50011"/>
    </source>
</evidence>
<dbReference type="PROSITE" id="PS50011">
    <property type="entry name" value="PROTEIN_KINASE_DOM"/>
    <property type="match status" value="1"/>
</dbReference>
<evidence type="ECO:0000256" key="5">
    <source>
        <dbReference type="ARBA" id="ARBA00022840"/>
    </source>
</evidence>